<evidence type="ECO:0000256" key="10">
    <source>
        <dbReference type="SAM" id="MobiDB-lite"/>
    </source>
</evidence>
<dbReference type="PROSITE" id="PS00086">
    <property type="entry name" value="CYTOCHROME_P450"/>
    <property type="match status" value="1"/>
</dbReference>
<dbReference type="EMBL" id="JAANBB010000007">
    <property type="protein sequence ID" value="KAF7557144.1"/>
    <property type="molecule type" value="Genomic_DNA"/>
</dbReference>
<dbReference type="PRINTS" id="PR00465">
    <property type="entry name" value="EP450IV"/>
</dbReference>
<dbReference type="AlphaFoldDB" id="A0A9P5HFW1"/>
<comment type="cofactor">
    <cofactor evidence="1 8">
        <name>heme</name>
        <dbReference type="ChEBI" id="CHEBI:30413"/>
    </cofactor>
</comment>
<accession>A0A9P5HFW1</accession>
<dbReference type="GO" id="GO:0020037">
    <property type="term" value="F:heme binding"/>
    <property type="evidence" value="ECO:0007669"/>
    <property type="project" value="InterPro"/>
</dbReference>
<protein>
    <recommendedName>
        <fullName evidence="14">Cytochrome P450</fullName>
    </recommendedName>
</protein>
<dbReference type="GO" id="GO:0016705">
    <property type="term" value="F:oxidoreductase activity, acting on paired donors, with incorporation or reduction of molecular oxygen"/>
    <property type="evidence" value="ECO:0007669"/>
    <property type="project" value="InterPro"/>
</dbReference>
<evidence type="ECO:0000256" key="1">
    <source>
        <dbReference type="ARBA" id="ARBA00001971"/>
    </source>
</evidence>
<proteinExistence type="inferred from homology"/>
<evidence type="ECO:0000313" key="12">
    <source>
        <dbReference type="EMBL" id="KAF7557144.1"/>
    </source>
</evidence>
<feature type="transmembrane region" description="Helical" evidence="11">
    <location>
        <begin position="20"/>
        <end position="42"/>
    </location>
</feature>
<evidence type="ECO:0000256" key="6">
    <source>
        <dbReference type="ARBA" id="ARBA00023004"/>
    </source>
</evidence>
<evidence type="ECO:0000256" key="2">
    <source>
        <dbReference type="ARBA" id="ARBA00010617"/>
    </source>
</evidence>
<dbReference type="InterPro" id="IPR036396">
    <property type="entry name" value="Cyt_P450_sf"/>
</dbReference>
<dbReference type="GO" id="GO:0005506">
    <property type="term" value="F:iron ion binding"/>
    <property type="evidence" value="ECO:0007669"/>
    <property type="project" value="InterPro"/>
</dbReference>
<sequence length="445" mass="49738">MSLNQTLTMFLSESKLDVQLSGQNVAVLIVAALCLPVVYNVVFHPLARIPGPFLAKISDLWHAYHVSTGTRHILLYDLHTKYGECDAYTPFRMKAKLSQGPLVRIGPNTVSVDSNEGLQKIFSATSPIDKSPFYQSFAPGFKSSFAAVGDAFREKKSILSHAFAQKKLDAMEVTFMEHTKKLCESMIAGKEVDLDDSLSTLTIDILSDVCFGETFDLLNDPAEKKKVGGGLVEAARYVSLEGTLWRWPILQKIIRVLSNKYTTRDYPAQRAIGAMIKQRQKASGREDIFNYLLSATKPGSGSDTTSTALLTTLWHLLRHKDTYDNLAKEVRSAFSSIDEITYQQAQYLPYLRAVIEESLRILPPNSGFIPRQVLKSNRPFILHDITLPAGTEVGIANMALHRNPLYFEEPDKFIPERWIGGSNTKRDRPAFSPFSKGPRSCLGRK</sequence>
<evidence type="ECO:0000256" key="11">
    <source>
        <dbReference type="SAM" id="Phobius"/>
    </source>
</evidence>
<gene>
    <name evidence="12" type="ORF">G7Z17_g912</name>
</gene>
<dbReference type="Proteomes" id="UP000722485">
    <property type="component" value="Unassembled WGS sequence"/>
</dbReference>
<comment type="similarity">
    <text evidence="2 9">Belongs to the cytochrome P450 family.</text>
</comment>
<dbReference type="InterPro" id="IPR050121">
    <property type="entry name" value="Cytochrome_P450_monoxygenase"/>
</dbReference>
<keyword evidence="13" id="KW-1185">Reference proteome</keyword>
<dbReference type="PANTHER" id="PTHR24305:SF237">
    <property type="entry name" value="CYTOCHROME P450 MONOOXYGENASE ATNE-RELATED"/>
    <property type="match status" value="1"/>
</dbReference>
<evidence type="ECO:0000256" key="4">
    <source>
        <dbReference type="ARBA" id="ARBA00022723"/>
    </source>
</evidence>
<reference evidence="12" key="1">
    <citation type="submission" date="2020-03" db="EMBL/GenBank/DDBJ databases">
        <title>Draft Genome Sequence of Cylindrodendrum hubeiense.</title>
        <authorList>
            <person name="Buettner E."/>
            <person name="Kellner H."/>
        </authorList>
    </citation>
    <scope>NUCLEOTIDE SEQUENCE</scope>
    <source>
        <strain evidence="12">IHI 201604</strain>
    </source>
</reference>
<dbReference type="OrthoDB" id="1470350at2759"/>
<keyword evidence="3 8" id="KW-0349">Heme</keyword>
<evidence type="ECO:0008006" key="14">
    <source>
        <dbReference type="Google" id="ProtNLM"/>
    </source>
</evidence>
<evidence type="ECO:0000256" key="5">
    <source>
        <dbReference type="ARBA" id="ARBA00023002"/>
    </source>
</evidence>
<keyword evidence="11" id="KW-0812">Transmembrane</keyword>
<comment type="caution">
    <text evidence="12">The sequence shown here is derived from an EMBL/GenBank/DDBJ whole genome shotgun (WGS) entry which is preliminary data.</text>
</comment>
<evidence type="ECO:0000256" key="3">
    <source>
        <dbReference type="ARBA" id="ARBA00022617"/>
    </source>
</evidence>
<dbReference type="InterPro" id="IPR017972">
    <property type="entry name" value="Cyt_P450_CS"/>
</dbReference>
<dbReference type="GO" id="GO:0004497">
    <property type="term" value="F:monooxygenase activity"/>
    <property type="evidence" value="ECO:0007669"/>
    <property type="project" value="UniProtKB-KW"/>
</dbReference>
<feature type="region of interest" description="Disordered" evidence="10">
    <location>
        <begin position="424"/>
        <end position="445"/>
    </location>
</feature>
<dbReference type="Pfam" id="PF00067">
    <property type="entry name" value="p450"/>
    <property type="match status" value="1"/>
</dbReference>
<evidence type="ECO:0000256" key="7">
    <source>
        <dbReference type="ARBA" id="ARBA00023033"/>
    </source>
</evidence>
<keyword evidence="5 9" id="KW-0560">Oxidoreductase</keyword>
<name>A0A9P5HFW1_9HYPO</name>
<evidence type="ECO:0000256" key="8">
    <source>
        <dbReference type="PIRSR" id="PIRSR602403-1"/>
    </source>
</evidence>
<evidence type="ECO:0000313" key="13">
    <source>
        <dbReference type="Proteomes" id="UP000722485"/>
    </source>
</evidence>
<dbReference type="PANTHER" id="PTHR24305">
    <property type="entry name" value="CYTOCHROME P450"/>
    <property type="match status" value="1"/>
</dbReference>
<evidence type="ECO:0000256" key="9">
    <source>
        <dbReference type="RuleBase" id="RU000461"/>
    </source>
</evidence>
<dbReference type="PRINTS" id="PR00385">
    <property type="entry name" value="P450"/>
</dbReference>
<dbReference type="InterPro" id="IPR001128">
    <property type="entry name" value="Cyt_P450"/>
</dbReference>
<keyword evidence="11" id="KW-1133">Transmembrane helix</keyword>
<dbReference type="Gene3D" id="1.10.630.10">
    <property type="entry name" value="Cytochrome P450"/>
    <property type="match status" value="1"/>
</dbReference>
<feature type="binding site" description="axial binding residue" evidence="8">
    <location>
        <position position="441"/>
    </location>
    <ligand>
        <name>heme</name>
        <dbReference type="ChEBI" id="CHEBI:30413"/>
    </ligand>
    <ligandPart>
        <name>Fe</name>
        <dbReference type="ChEBI" id="CHEBI:18248"/>
    </ligandPart>
</feature>
<keyword evidence="4 8" id="KW-0479">Metal-binding</keyword>
<organism evidence="12 13">
    <name type="scientific">Cylindrodendrum hubeiense</name>
    <dbReference type="NCBI Taxonomy" id="595255"/>
    <lineage>
        <taxon>Eukaryota</taxon>
        <taxon>Fungi</taxon>
        <taxon>Dikarya</taxon>
        <taxon>Ascomycota</taxon>
        <taxon>Pezizomycotina</taxon>
        <taxon>Sordariomycetes</taxon>
        <taxon>Hypocreomycetidae</taxon>
        <taxon>Hypocreales</taxon>
        <taxon>Nectriaceae</taxon>
        <taxon>Cylindrodendrum</taxon>
    </lineage>
</organism>
<dbReference type="SUPFAM" id="SSF48264">
    <property type="entry name" value="Cytochrome P450"/>
    <property type="match status" value="1"/>
</dbReference>
<keyword evidence="7 9" id="KW-0503">Monooxygenase</keyword>
<keyword evidence="6 8" id="KW-0408">Iron</keyword>
<keyword evidence="11" id="KW-0472">Membrane</keyword>
<dbReference type="InterPro" id="IPR002403">
    <property type="entry name" value="Cyt_P450_E_grp-IV"/>
</dbReference>